<evidence type="ECO:0000313" key="3">
    <source>
        <dbReference type="Proteomes" id="UP000238274"/>
    </source>
</evidence>
<feature type="region of interest" description="Disordered" evidence="1">
    <location>
        <begin position="188"/>
        <end position="211"/>
    </location>
</feature>
<dbReference type="EMBL" id="PKSM01000022">
    <property type="protein sequence ID" value="POW21278.1"/>
    <property type="molecule type" value="Genomic_DNA"/>
</dbReference>
<evidence type="ECO:0000256" key="1">
    <source>
        <dbReference type="SAM" id="MobiDB-lite"/>
    </source>
</evidence>
<organism evidence="2 3">
    <name type="scientific">Puccinia striiformis</name>
    <dbReference type="NCBI Taxonomy" id="27350"/>
    <lineage>
        <taxon>Eukaryota</taxon>
        <taxon>Fungi</taxon>
        <taxon>Dikarya</taxon>
        <taxon>Basidiomycota</taxon>
        <taxon>Pucciniomycotina</taxon>
        <taxon>Pucciniomycetes</taxon>
        <taxon>Pucciniales</taxon>
        <taxon>Pucciniaceae</taxon>
        <taxon>Puccinia</taxon>
    </lineage>
</organism>
<keyword evidence="3" id="KW-1185">Reference proteome</keyword>
<dbReference type="AlphaFoldDB" id="A0A2S4WHU3"/>
<accession>A0A2S4WHU3</accession>
<evidence type="ECO:0000313" key="2">
    <source>
        <dbReference type="EMBL" id="POW21278.1"/>
    </source>
</evidence>
<reference evidence="2 3" key="1">
    <citation type="submission" date="2017-12" db="EMBL/GenBank/DDBJ databases">
        <title>Gene loss provides genomic basis for host adaptation in cereal stripe rust fungi.</title>
        <authorList>
            <person name="Xia C."/>
        </authorList>
    </citation>
    <scope>NUCLEOTIDE SEQUENCE [LARGE SCALE GENOMIC DNA]</scope>
    <source>
        <strain evidence="2 3">93TX-2</strain>
    </source>
</reference>
<comment type="caution">
    <text evidence="2">The sequence shown here is derived from an EMBL/GenBank/DDBJ whole genome shotgun (WGS) entry which is preliminary data.</text>
</comment>
<protein>
    <submittedName>
        <fullName evidence="2">Uncharacterized protein</fullName>
    </submittedName>
</protein>
<feature type="compositionally biased region" description="Basic and acidic residues" evidence="1">
    <location>
        <begin position="202"/>
        <end position="211"/>
    </location>
</feature>
<gene>
    <name evidence="2" type="ORF">PSHT_02547</name>
</gene>
<name>A0A2S4WHU3_9BASI</name>
<proteinExistence type="predicted"/>
<reference evidence="3" key="2">
    <citation type="journal article" date="2018" name="BMC Genomics">
        <title>Genomic insights into host adaptation between the wheat stripe rust pathogen (Puccinia striiformis f. sp. tritici) and the barley stripe rust pathogen (Puccinia striiformis f. sp. hordei).</title>
        <authorList>
            <person name="Xia C."/>
            <person name="Wang M."/>
            <person name="Yin C."/>
            <person name="Cornejo O.E."/>
            <person name="Hulbert S.H."/>
            <person name="Chen X."/>
        </authorList>
    </citation>
    <scope>NUCLEOTIDE SEQUENCE [LARGE SCALE GENOMIC DNA]</scope>
    <source>
        <strain evidence="3">93TX-2</strain>
    </source>
</reference>
<sequence length="211" mass="23720">MGSNSCSAIIPSFRFSNTKWQEAAAGLSIRYSSLYTASFLFPSCLPFITYPTTLAYPAHYDPGSRTFQQKTHSIASTMKTSAPGDVHKICREHITHIFFLPLELCISYSLTKSSGSYLHSHFKGMIVFHNFASETETYRNILRKESKKDVFFDTKAKMIALHDLIETGFAPQTSMVHPRLWTLRAQGDDVPTNLGTPSFPKSDAKGQLRPR</sequence>
<dbReference type="VEuPathDB" id="FungiDB:PSHT_02547"/>
<reference evidence="3" key="3">
    <citation type="journal article" date="2018" name="Mol. Plant Microbe Interact.">
        <title>Genome sequence resources for the wheat stripe rust pathogen (Puccinia striiformis f. sp. tritici) and the barley stripe rust pathogen (Puccinia striiformis f. sp. hordei).</title>
        <authorList>
            <person name="Xia C."/>
            <person name="Wang M."/>
            <person name="Yin C."/>
            <person name="Cornejo O.E."/>
            <person name="Hulbert S.H."/>
            <person name="Chen X."/>
        </authorList>
    </citation>
    <scope>NUCLEOTIDE SEQUENCE [LARGE SCALE GENOMIC DNA]</scope>
    <source>
        <strain evidence="3">93TX-2</strain>
    </source>
</reference>
<dbReference type="Proteomes" id="UP000238274">
    <property type="component" value="Unassembled WGS sequence"/>
</dbReference>
<dbReference type="VEuPathDB" id="FungiDB:PSTT_03370"/>